<keyword evidence="4" id="KW-1185">Reference proteome</keyword>
<dbReference type="PANTHER" id="PTHR34047:SF8">
    <property type="entry name" value="PROTEIN YKFC"/>
    <property type="match status" value="1"/>
</dbReference>
<feature type="domain" description="Reverse transcriptase" evidence="1">
    <location>
        <begin position="68"/>
        <end position="353"/>
    </location>
</feature>
<dbReference type="InterPro" id="IPR049030">
    <property type="entry name" value="AI2M-like_HNH"/>
</dbReference>
<evidence type="ECO:0000313" key="2">
    <source>
        <dbReference type="EMBL" id="GCE14769.1"/>
    </source>
</evidence>
<name>A0A402A8X5_9CHLR</name>
<dbReference type="RefSeq" id="WP_126582305.1">
    <property type="nucleotide sequence ID" value="NZ_BIFR01000002.1"/>
</dbReference>
<dbReference type="PROSITE" id="PS50878">
    <property type="entry name" value="RT_POL"/>
    <property type="match status" value="1"/>
</dbReference>
<dbReference type="GO" id="GO:0006397">
    <property type="term" value="P:mRNA processing"/>
    <property type="evidence" value="ECO:0007669"/>
    <property type="project" value="InterPro"/>
</dbReference>
<dbReference type="Pfam" id="PF01348">
    <property type="entry name" value="Intron_maturas2"/>
    <property type="match status" value="1"/>
</dbReference>
<dbReference type="InterPro" id="IPR051083">
    <property type="entry name" value="GrpII_Intron_Splice-Mob/Def"/>
</dbReference>
<evidence type="ECO:0000259" key="1">
    <source>
        <dbReference type="PROSITE" id="PS50878"/>
    </source>
</evidence>
<dbReference type="CDD" id="cd01651">
    <property type="entry name" value="RT_G2_intron"/>
    <property type="match status" value="1"/>
</dbReference>
<dbReference type="PANTHER" id="PTHR34047">
    <property type="entry name" value="NUCLEAR INTRON MATURASE 1, MITOCHONDRIAL-RELATED"/>
    <property type="match status" value="1"/>
</dbReference>
<comment type="caution">
    <text evidence="3">The sequence shown here is derived from an EMBL/GenBank/DDBJ whole genome shotgun (WGS) entry which is preliminary data.</text>
</comment>
<dbReference type="InterPro" id="IPR003615">
    <property type="entry name" value="HNH_nuc"/>
</dbReference>
<organism evidence="3 4">
    <name type="scientific">Tengunoibacter tsumagoiensis</name>
    <dbReference type="NCBI Taxonomy" id="2014871"/>
    <lineage>
        <taxon>Bacteria</taxon>
        <taxon>Bacillati</taxon>
        <taxon>Chloroflexota</taxon>
        <taxon>Ktedonobacteria</taxon>
        <taxon>Ktedonobacterales</taxon>
        <taxon>Dictyobacteraceae</taxon>
        <taxon>Tengunoibacter</taxon>
    </lineage>
</organism>
<gene>
    <name evidence="2" type="ORF">KTT_46280</name>
    <name evidence="3" type="ORF">KTT_52600</name>
</gene>
<dbReference type="SUPFAM" id="SSF56672">
    <property type="entry name" value="DNA/RNA polymerases"/>
    <property type="match status" value="1"/>
</dbReference>
<dbReference type="Proteomes" id="UP000287352">
    <property type="component" value="Unassembled WGS sequence"/>
</dbReference>
<dbReference type="Pfam" id="PF21368">
    <property type="entry name" value="AI2M-like_HNH"/>
    <property type="match status" value="1"/>
</dbReference>
<dbReference type="InterPro" id="IPR043502">
    <property type="entry name" value="DNA/RNA_pol_sf"/>
</dbReference>
<proteinExistence type="predicted"/>
<dbReference type="SMART" id="SM00507">
    <property type="entry name" value="HNHc"/>
    <property type="match status" value="1"/>
</dbReference>
<sequence>MREAETILALIRERGKKKLNLERVYKLLYNPNLYLMAYGKIYRNNGVMTHGVTQETPDGMSLEKIDTIIELVRNEKWQWLPARRTYIPKKNGKKRPLGMPVWSDKLVQEVLRLILEAYYEPQFSDHSHGFRPGRSCATALREIHKKWSGVTWFIEGDISQCFDKLDHGLILNTISEKVHDGRLLRLLRGLLDAGYMENWTYNTASSGVPQGGIISPLLANILLNKLDTYVENVLVPRYNSGVKRGMSGEYKKLVAASIQARRMGNIKMAKELRKQFQKLPSLNANDPNFRRLKYVRYADDFLLGFIGSKAEAEEIKQHIGTFLREELKLELSDTKTLITHARTEAARFLGYEVTTRQEDTKHRSKSAIHGTKGNGRSINGRIGLRMPKDVLREKCKRYMRNGKARQRSELINESDYAIVSKYQLEYRGIVNYYRLAFNLHTASRLRWIMQTSLLKTLADKHKTTVNEIVKKHEVTLMVDGVQYKGLQVKIPRYEREPLVATWGGVSLKWDIKAPIEERPPKIWNTRTELVKRLLAQFCELCGDTENLEVHHIRAMKKLYERPGREKPAWVRRMIELRRKTLVLCKRCHVDVEHGLPLKKPGISLAEIKSRRQHADVVRKE</sequence>
<dbReference type="EMBL" id="BIFR01000002">
    <property type="protein sequence ID" value="GCE14769.1"/>
    <property type="molecule type" value="Genomic_DNA"/>
</dbReference>
<reference evidence="4" key="1">
    <citation type="submission" date="2018-12" db="EMBL/GenBank/DDBJ databases">
        <title>Tengunoibacter tsumagoiensis gen. nov., sp. nov., Dictyobacter kobayashii sp. nov., D. alpinus sp. nov., and D. joshuensis sp. nov. and description of Dictyobacteraceae fam. nov. within the order Ktedonobacterales isolated from Tengu-no-mugimeshi.</title>
        <authorList>
            <person name="Wang C.M."/>
            <person name="Zheng Y."/>
            <person name="Sakai Y."/>
            <person name="Toyoda A."/>
            <person name="Minakuchi Y."/>
            <person name="Abe K."/>
            <person name="Yokota A."/>
            <person name="Yabe S."/>
        </authorList>
    </citation>
    <scope>NUCLEOTIDE SEQUENCE [LARGE SCALE GENOMIC DNA]</scope>
    <source>
        <strain evidence="4">Uno3</strain>
    </source>
</reference>
<dbReference type="Pfam" id="PF00078">
    <property type="entry name" value="RVT_1"/>
    <property type="match status" value="1"/>
</dbReference>
<evidence type="ECO:0000313" key="3">
    <source>
        <dbReference type="EMBL" id="GCE15401.1"/>
    </source>
</evidence>
<reference evidence="3" key="2">
    <citation type="journal article" date="2019" name="Int. J. Syst. Evol. Microbiol.">
        <title>Tengunoibacter tsumagoiensis gen. nov., sp. nov., Dictyobacter kobayashii sp. nov., Dictyobacter alpinus sp. nov., and description of Dictyobacteraceae fam. nov. within the order Ktedonobacterales isolated from Tengu-no-mugimeshi, a soil-like granular mass of micro-organisms, and emended descriptions of the genera Ktedonobacter and Dictyobacter.</title>
        <authorList>
            <person name="Wang C."/>
            <person name="Zheng Y."/>
            <person name="Sakai Y."/>
            <person name="Toyoda A."/>
            <person name="Minakuchi Y."/>
            <person name="Abe K."/>
            <person name="Yokota A."/>
            <person name="Yabe S."/>
        </authorList>
    </citation>
    <scope>NUCLEOTIDE SEQUENCE</scope>
    <source>
        <strain evidence="3">Uno3</strain>
    </source>
</reference>
<accession>A0A402A8X5</accession>
<dbReference type="EMBL" id="BIFR01000002">
    <property type="protein sequence ID" value="GCE15401.1"/>
    <property type="molecule type" value="Genomic_DNA"/>
</dbReference>
<evidence type="ECO:0000313" key="4">
    <source>
        <dbReference type="Proteomes" id="UP000287352"/>
    </source>
</evidence>
<dbReference type="OrthoDB" id="140258at2"/>
<protein>
    <submittedName>
        <fullName evidence="3">Maturase</fullName>
    </submittedName>
</protein>
<dbReference type="InterPro" id="IPR000477">
    <property type="entry name" value="RT_dom"/>
</dbReference>
<dbReference type="AlphaFoldDB" id="A0A402A8X5"/>
<dbReference type="InterPro" id="IPR024937">
    <property type="entry name" value="Domain_X"/>
</dbReference>